<dbReference type="EMBL" id="HG937694">
    <property type="protein sequence ID" value="CDP38921.1"/>
    <property type="molecule type" value="Genomic_DNA"/>
</dbReference>
<feature type="binding site" evidence="7">
    <location>
        <position position="120"/>
    </location>
    <ligand>
        <name>substrate</name>
    </ligand>
</feature>
<gene>
    <name evidence="10" type="ORF">GNLVRS02_ARAD1D45672g</name>
</gene>
<dbReference type="Pfam" id="PF00576">
    <property type="entry name" value="Transthyretin"/>
    <property type="match status" value="1"/>
</dbReference>
<evidence type="ECO:0000313" key="10">
    <source>
        <dbReference type="EMBL" id="CDP38921.1"/>
    </source>
</evidence>
<comment type="function">
    <text evidence="2">Catalyzes the hydrolysis of 5-hydroxyisourate (HIU) to 2-oxo-4-hydroxy-4-carboxy-5-ureidoimidazoline (OHCU).</text>
</comment>
<dbReference type="InterPro" id="IPR023416">
    <property type="entry name" value="Transthyretin/HIU_hydrolase_d"/>
</dbReference>
<dbReference type="InterPro" id="IPR036817">
    <property type="entry name" value="Transthyretin/HIU_hydrolase_sf"/>
</dbReference>
<evidence type="ECO:0000256" key="8">
    <source>
        <dbReference type="RuleBase" id="RU361270"/>
    </source>
</evidence>
<dbReference type="GO" id="GO:0006144">
    <property type="term" value="P:purine nucleobase metabolic process"/>
    <property type="evidence" value="ECO:0007669"/>
    <property type="project" value="UniProtKB-KW"/>
</dbReference>
<organism evidence="10">
    <name type="scientific">Blastobotrys adeninivorans</name>
    <name type="common">Yeast</name>
    <name type="synonym">Arxula adeninivorans</name>
    <dbReference type="NCBI Taxonomy" id="409370"/>
    <lineage>
        <taxon>Eukaryota</taxon>
        <taxon>Fungi</taxon>
        <taxon>Dikarya</taxon>
        <taxon>Ascomycota</taxon>
        <taxon>Saccharomycotina</taxon>
        <taxon>Dipodascomycetes</taxon>
        <taxon>Dipodascales</taxon>
        <taxon>Trichomonascaceae</taxon>
        <taxon>Blastobotrys</taxon>
    </lineage>
</organism>
<dbReference type="CDD" id="cd05822">
    <property type="entry name" value="TLP_HIUase"/>
    <property type="match status" value="1"/>
</dbReference>
<dbReference type="GO" id="GO:0033971">
    <property type="term" value="F:hydroxyisourate hydrolase activity"/>
    <property type="evidence" value="ECO:0007669"/>
    <property type="project" value="UniProtKB-EC"/>
</dbReference>
<evidence type="ECO:0000256" key="5">
    <source>
        <dbReference type="ARBA" id="ARBA00022631"/>
    </source>
</evidence>
<evidence type="ECO:0000256" key="1">
    <source>
        <dbReference type="ARBA" id="ARBA00001043"/>
    </source>
</evidence>
<dbReference type="PRINTS" id="PR00189">
    <property type="entry name" value="TRNSTHYRETIN"/>
</dbReference>
<dbReference type="SUPFAM" id="SSF49472">
    <property type="entry name" value="Transthyretin (synonym: prealbumin)"/>
    <property type="match status" value="1"/>
</dbReference>
<evidence type="ECO:0000256" key="7">
    <source>
        <dbReference type="PIRSR" id="PIRSR600895-51"/>
    </source>
</evidence>
<evidence type="ECO:0000256" key="4">
    <source>
        <dbReference type="ARBA" id="ARBA00011881"/>
    </source>
</evidence>
<feature type="binding site" evidence="7">
    <location>
        <position position="47"/>
    </location>
    <ligand>
        <name>substrate</name>
    </ligand>
</feature>
<comment type="subunit">
    <text evidence="4 8">Homotetramer.</text>
</comment>
<accession>A0A060TID4</accession>
<dbReference type="InterPro" id="IPR014306">
    <property type="entry name" value="Hydroxyisourate_hydrolase"/>
</dbReference>
<dbReference type="EC" id="3.5.2.17" evidence="8"/>
<feature type="binding site" evidence="7">
    <location>
        <position position="9"/>
    </location>
    <ligand>
        <name>substrate</name>
    </ligand>
</feature>
<reference evidence="10" key="2">
    <citation type="submission" date="2014-06" db="EMBL/GenBank/DDBJ databases">
        <title>The complete genome of Blastobotrys (Arxula) adeninivorans LS3 - a yeast of biotechnological interest.</title>
        <authorList>
            <person name="Kunze G."/>
            <person name="Gaillardin C."/>
            <person name="Czernicka M."/>
            <person name="Durrens P."/>
            <person name="Martin T."/>
            <person name="Boer E."/>
            <person name="Gabaldon T."/>
            <person name="Cruz J."/>
            <person name="Talla E."/>
            <person name="Marck C."/>
            <person name="Goffeau A."/>
            <person name="Barbe V."/>
            <person name="Baret P."/>
            <person name="Baronian K."/>
            <person name="Beier S."/>
            <person name="Bleykasten C."/>
            <person name="Bode R."/>
            <person name="Casaregola S."/>
            <person name="Despons L."/>
            <person name="Fairhead C."/>
            <person name="Giersberg M."/>
            <person name="Gierski P."/>
            <person name="Hahnel U."/>
            <person name="Hartmann A."/>
            <person name="Jankowska D."/>
            <person name="Jubin C."/>
            <person name="Jung P."/>
            <person name="Lafontaine I."/>
            <person name="Leh-Louis V."/>
            <person name="Lemaire M."/>
            <person name="Marcet-Houben M."/>
            <person name="Mascher M."/>
            <person name="Morel G."/>
            <person name="Richard G.-F."/>
            <person name="Riechen J."/>
            <person name="Sacerdot C."/>
            <person name="Sarkar A."/>
            <person name="Savel G."/>
            <person name="Schacherer J."/>
            <person name="Sherman D."/>
            <person name="Straub M.-L."/>
            <person name="Stein N."/>
            <person name="Thierry A."/>
            <person name="Trautwein-Schult A."/>
            <person name="Westhof E."/>
            <person name="Worch S."/>
            <person name="Dujon B."/>
            <person name="Souciet J.-L."/>
            <person name="Wincker P."/>
            <person name="Scholz U."/>
            <person name="Neuveglise N."/>
        </authorList>
    </citation>
    <scope>NUCLEOTIDE SEQUENCE</scope>
    <source>
        <strain evidence="10">LS3</strain>
    </source>
</reference>
<sequence length="123" mass="13454">MGRDVITCHILDTVVGKPAGGVKCTLVKLSGVKADTISTATTDQDGRVTNWDSPLDSIKTSDGKVAPGTYRIKFDTGMYLSQNNNGQAFFPYVEVVFNIENPDSHYHIPLLLSNYSYSTYRGS</sequence>
<dbReference type="PhylomeDB" id="A0A060TID4"/>
<keyword evidence="5 8" id="KW-0659">Purine metabolism</keyword>
<dbReference type="PANTHER" id="PTHR10395:SF7">
    <property type="entry name" value="5-HYDROXYISOURATE HYDROLASE"/>
    <property type="match status" value="1"/>
</dbReference>
<protein>
    <recommendedName>
        <fullName evidence="8">5-hydroxyisourate hydrolase</fullName>
        <shortName evidence="8">HIU hydrolase</shortName>
        <shortName evidence="8">HIUHase</shortName>
        <ecNumber evidence="8">3.5.2.17</ecNumber>
    </recommendedName>
</protein>
<evidence type="ECO:0000256" key="3">
    <source>
        <dbReference type="ARBA" id="ARBA00009850"/>
    </source>
</evidence>
<dbReference type="InterPro" id="IPR000895">
    <property type="entry name" value="Transthyretin/HIU_hydrolase"/>
</dbReference>
<evidence type="ECO:0000256" key="2">
    <source>
        <dbReference type="ARBA" id="ARBA00002704"/>
    </source>
</evidence>
<keyword evidence="6 8" id="KW-0378">Hydrolase</keyword>
<name>A0A060TID4_BLAAD</name>
<evidence type="ECO:0000256" key="6">
    <source>
        <dbReference type="ARBA" id="ARBA00022801"/>
    </source>
</evidence>
<dbReference type="PANTHER" id="PTHR10395">
    <property type="entry name" value="URICASE AND TRANSTHYRETIN-RELATED"/>
    <property type="match status" value="1"/>
</dbReference>
<dbReference type="NCBIfam" id="TIGR02962">
    <property type="entry name" value="hdxy_isourate"/>
    <property type="match status" value="1"/>
</dbReference>
<dbReference type="AlphaFoldDB" id="A0A060TID4"/>
<feature type="domain" description="Transthyretin/hydroxyisourate hydrolase" evidence="9">
    <location>
        <begin position="6"/>
        <end position="122"/>
    </location>
</feature>
<proteinExistence type="inferred from homology"/>
<evidence type="ECO:0000259" key="9">
    <source>
        <dbReference type="Pfam" id="PF00576"/>
    </source>
</evidence>
<comment type="similarity">
    <text evidence="3 8">Belongs to the transthyretin family. 5-hydroxyisourate hydrolase subfamily.</text>
</comment>
<reference evidence="10" key="1">
    <citation type="submission" date="2014-02" db="EMBL/GenBank/DDBJ databases">
        <authorList>
            <person name="Genoscope - CEA"/>
        </authorList>
    </citation>
    <scope>NUCLEOTIDE SEQUENCE</scope>
    <source>
        <strain evidence="10">LS3</strain>
    </source>
</reference>
<comment type="catalytic activity">
    <reaction evidence="1 8">
        <text>5-hydroxyisourate + H2O = 5-hydroxy-2-oxo-4-ureido-2,5-dihydro-1H-imidazole-5-carboxylate + H(+)</text>
        <dbReference type="Rhea" id="RHEA:23736"/>
        <dbReference type="ChEBI" id="CHEBI:15377"/>
        <dbReference type="ChEBI" id="CHEBI:15378"/>
        <dbReference type="ChEBI" id="CHEBI:18072"/>
        <dbReference type="ChEBI" id="CHEBI:58639"/>
        <dbReference type="EC" id="3.5.2.17"/>
    </reaction>
</comment>
<dbReference type="Gene3D" id="2.60.40.180">
    <property type="entry name" value="Transthyretin/hydroxyisourate hydrolase domain"/>
    <property type="match status" value="1"/>
</dbReference>